<evidence type="ECO:0000313" key="2">
    <source>
        <dbReference type="WBParaSite" id="ES5_v2.g25253.t1"/>
    </source>
</evidence>
<organism evidence="1 2">
    <name type="scientific">Panagrolaimus sp. ES5</name>
    <dbReference type="NCBI Taxonomy" id="591445"/>
    <lineage>
        <taxon>Eukaryota</taxon>
        <taxon>Metazoa</taxon>
        <taxon>Ecdysozoa</taxon>
        <taxon>Nematoda</taxon>
        <taxon>Chromadorea</taxon>
        <taxon>Rhabditida</taxon>
        <taxon>Tylenchina</taxon>
        <taxon>Panagrolaimomorpha</taxon>
        <taxon>Panagrolaimoidea</taxon>
        <taxon>Panagrolaimidae</taxon>
        <taxon>Panagrolaimus</taxon>
    </lineage>
</organism>
<protein>
    <submittedName>
        <fullName evidence="2">Uncharacterized protein</fullName>
    </submittedName>
</protein>
<proteinExistence type="predicted"/>
<sequence length="420" mass="46516">MRQICSYLCGCCVPQRNQQLAIAGGAVDPAGSDVSGENSGIGSNTRPGSSLPIAVPRTTVAQEPFPIGHPPNDEWAVQPIGAPFPDNPVKALGQQNMYVALWYKHGKPIHGRAWNNGGVVECSFPYLKAELTGAKALGGQIQILQYKGDHNTLGYWYEWIKYKDRFEKSDERQLVKCGDSLPIFWKDRAGGPLVGFLDNKTEEARFSHDGVAENLTGTILGDMWIIVRNFKGGPPFCECWQHGGSCPEVPSSELGPRVMINEWMDIRAGDPFPIKPLVKALGKTLDTVHGQSPDQYIALWYQQGEPIMGRIWNEDGKVAANFGWFNNEYKANVGSIQVLIELSENVRGFDYEWKSFKEAAVFGEKEWFPVHVDYHKGDISPCVLTVEGGKQILGKVDVRNERATVAYNGKEHIFVGPAVH</sequence>
<dbReference type="WBParaSite" id="ES5_v2.g25253.t1">
    <property type="protein sequence ID" value="ES5_v2.g25253.t1"/>
    <property type="gene ID" value="ES5_v2.g25253"/>
</dbReference>
<evidence type="ECO:0000313" key="1">
    <source>
        <dbReference type="Proteomes" id="UP000887579"/>
    </source>
</evidence>
<dbReference type="Proteomes" id="UP000887579">
    <property type="component" value="Unplaced"/>
</dbReference>
<accession>A0AC34G718</accession>
<name>A0AC34G718_9BILA</name>
<reference evidence="2" key="1">
    <citation type="submission" date="2022-11" db="UniProtKB">
        <authorList>
            <consortium name="WormBaseParasite"/>
        </authorList>
    </citation>
    <scope>IDENTIFICATION</scope>
</reference>